<reference evidence="8 9" key="1">
    <citation type="journal article" date="2018" name="BMC Genomics">
        <title>Genomic evidence for intraspecific hybridization in a clonal and extremely halotolerant yeast.</title>
        <authorList>
            <person name="Gostincar C."/>
            <person name="Stajich J.E."/>
            <person name="Zupancic J."/>
            <person name="Zalar P."/>
            <person name="Gunde-Cimerman N."/>
        </authorList>
    </citation>
    <scope>NUCLEOTIDE SEQUENCE [LARGE SCALE GENOMIC DNA]</scope>
    <source>
        <strain evidence="8 9">EXF-6654</strain>
    </source>
</reference>
<feature type="non-terminal residue" evidence="8">
    <location>
        <position position="274"/>
    </location>
</feature>
<evidence type="ECO:0000256" key="3">
    <source>
        <dbReference type="ARBA" id="ARBA00022989"/>
    </source>
</evidence>
<evidence type="ECO:0000259" key="7">
    <source>
        <dbReference type="Pfam" id="PF20684"/>
    </source>
</evidence>
<feature type="domain" description="Rhodopsin" evidence="7">
    <location>
        <begin position="45"/>
        <end position="274"/>
    </location>
</feature>
<evidence type="ECO:0000256" key="5">
    <source>
        <dbReference type="ARBA" id="ARBA00038359"/>
    </source>
</evidence>
<feature type="transmembrane region" description="Helical" evidence="6">
    <location>
        <begin position="60"/>
        <end position="80"/>
    </location>
</feature>
<name>A0A3M6Y5W6_HORWE</name>
<comment type="similarity">
    <text evidence="5">Belongs to the SAT4 family.</text>
</comment>
<dbReference type="InterPro" id="IPR052337">
    <property type="entry name" value="SAT4-like"/>
</dbReference>
<dbReference type="PANTHER" id="PTHR33048:SF129">
    <property type="entry name" value="INTEGRAL MEMBRANE PROTEIN-RELATED"/>
    <property type="match status" value="1"/>
</dbReference>
<feature type="transmembrane region" description="Helical" evidence="6">
    <location>
        <begin position="142"/>
        <end position="163"/>
    </location>
</feature>
<proteinExistence type="inferred from homology"/>
<evidence type="ECO:0000256" key="6">
    <source>
        <dbReference type="SAM" id="Phobius"/>
    </source>
</evidence>
<dbReference type="AlphaFoldDB" id="A0A3M6Y5W6"/>
<feature type="transmembrane region" description="Helical" evidence="6">
    <location>
        <begin position="224"/>
        <end position="246"/>
    </location>
</feature>
<keyword evidence="4 6" id="KW-0472">Membrane</keyword>
<feature type="transmembrane region" description="Helical" evidence="6">
    <location>
        <begin position="193"/>
        <end position="212"/>
    </location>
</feature>
<dbReference type="GO" id="GO:0016020">
    <property type="term" value="C:membrane"/>
    <property type="evidence" value="ECO:0007669"/>
    <property type="project" value="UniProtKB-SubCell"/>
</dbReference>
<evidence type="ECO:0000256" key="1">
    <source>
        <dbReference type="ARBA" id="ARBA00004141"/>
    </source>
</evidence>
<keyword evidence="3 6" id="KW-1133">Transmembrane helix</keyword>
<keyword evidence="2 6" id="KW-0812">Transmembrane</keyword>
<evidence type="ECO:0000256" key="2">
    <source>
        <dbReference type="ARBA" id="ARBA00022692"/>
    </source>
</evidence>
<dbReference type="Pfam" id="PF20684">
    <property type="entry name" value="Fung_rhodopsin"/>
    <property type="match status" value="1"/>
</dbReference>
<dbReference type="EMBL" id="QWIK01001012">
    <property type="protein sequence ID" value="RMX98412.1"/>
    <property type="molecule type" value="Genomic_DNA"/>
</dbReference>
<comment type="caution">
    <text evidence="8">The sequence shown here is derived from an EMBL/GenBank/DDBJ whole genome shotgun (WGS) entry which is preliminary data.</text>
</comment>
<organism evidence="8 9">
    <name type="scientific">Hortaea werneckii</name>
    <name type="common">Black yeast</name>
    <name type="synonym">Cladosporium werneckii</name>
    <dbReference type="NCBI Taxonomy" id="91943"/>
    <lineage>
        <taxon>Eukaryota</taxon>
        <taxon>Fungi</taxon>
        <taxon>Dikarya</taxon>
        <taxon>Ascomycota</taxon>
        <taxon>Pezizomycotina</taxon>
        <taxon>Dothideomycetes</taxon>
        <taxon>Dothideomycetidae</taxon>
        <taxon>Mycosphaerellales</taxon>
        <taxon>Teratosphaeriaceae</taxon>
        <taxon>Hortaea</taxon>
    </lineage>
</organism>
<accession>A0A3M6Y5W6</accession>
<comment type="subcellular location">
    <subcellularLocation>
        <location evidence="1">Membrane</location>
        <topology evidence="1">Multi-pass membrane protein</topology>
    </subcellularLocation>
</comment>
<gene>
    <name evidence="8" type="ORF">D0868_10105</name>
</gene>
<dbReference type="InterPro" id="IPR049326">
    <property type="entry name" value="Rhodopsin_dom_fungi"/>
</dbReference>
<evidence type="ECO:0000256" key="4">
    <source>
        <dbReference type="ARBA" id="ARBA00023136"/>
    </source>
</evidence>
<evidence type="ECO:0000313" key="9">
    <source>
        <dbReference type="Proteomes" id="UP000282582"/>
    </source>
</evidence>
<sequence length="274" mass="30879">MRLPPLSVITTWPVPNYTHPQTHGRALLITNLLLITLVLLAVLGRLYARLIIKRWYGADDSMIVLACLATIGMNTVVILANERYGWNRHIYDIPPQMIASAGKIAFVAKLAFVFAATFTRLSLIAFYYRLVKDSGLRWFKGVLHASLAWTVAVWVCFVCQTIWLCRPVEAYWQYPPNPDAHCLDEGKVMLGGGVINCVSDLLTTVLPIPIVMRLQMPLKQRIGVCVLLCLGFIVTIAGVIRTYFIWKSLIDSWDQTWFAYPLWIAAAVEIDLAV</sequence>
<evidence type="ECO:0000313" key="8">
    <source>
        <dbReference type="EMBL" id="RMX98412.1"/>
    </source>
</evidence>
<protein>
    <recommendedName>
        <fullName evidence="7">Rhodopsin domain-containing protein</fullName>
    </recommendedName>
</protein>
<dbReference type="PANTHER" id="PTHR33048">
    <property type="entry name" value="PTH11-LIKE INTEGRAL MEMBRANE PROTEIN (AFU_ORTHOLOGUE AFUA_5G11245)"/>
    <property type="match status" value="1"/>
</dbReference>
<feature type="transmembrane region" description="Helical" evidence="6">
    <location>
        <begin position="104"/>
        <end position="130"/>
    </location>
</feature>
<feature type="transmembrane region" description="Helical" evidence="6">
    <location>
        <begin position="26"/>
        <end position="48"/>
    </location>
</feature>
<dbReference type="Proteomes" id="UP000282582">
    <property type="component" value="Unassembled WGS sequence"/>
</dbReference>